<dbReference type="InterPro" id="IPR029071">
    <property type="entry name" value="Ubiquitin-like_domsf"/>
</dbReference>
<reference evidence="2" key="1">
    <citation type="submission" date="2021-01" db="EMBL/GenBank/DDBJ databases">
        <authorList>
            <person name="Corre E."/>
            <person name="Pelletier E."/>
            <person name="Niang G."/>
            <person name="Scheremetjew M."/>
            <person name="Finn R."/>
            <person name="Kale V."/>
            <person name="Holt S."/>
            <person name="Cochrane G."/>
            <person name="Meng A."/>
            <person name="Brown T."/>
            <person name="Cohen L."/>
        </authorList>
    </citation>
    <scope>NUCLEOTIDE SEQUENCE</scope>
    <source>
        <strain evidence="2">NIES-381</strain>
    </source>
</reference>
<dbReference type="Pfam" id="PF00240">
    <property type="entry name" value="ubiquitin"/>
    <property type="match status" value="1"/>
</dbReference>
<evidence type="ECO:0000313" key="2">
    <source>
        <dbReference type="EMBL" id="CAD9006854.1"/>
    </source>
</evidence>
<dbReference type="CDD" id="cd17039">
    <property type="entry name" value="Ubl_ubiquitin_like"/>
    <property type="match status" value="1"/>
</dbReference>
<dbReference type="AlphaFoldDB" id="A0A7S1IAZ4"/>
<dbReference type="PROSITE" id="PS50053">
    <property type="entry name" value="UBIQUITIN_2"/>
    <property type="match status" value="1"/>
</dbReference>
<organism evidence="2">
    <name type="scientific">Eutreptiella gymnastica</name>
    <dbReference type="NCBI Taxonomy" id="73025"/>
    <lineage>
        <taxon>Eukaryota</taxon>
        <taxon>Discoba</taxon>
        <taxon>Euglenozoa</taxon>
        <taxon>Euglenida</taxon>
        <taxon>Spirocuta</taxon>
        <taxon>Euglenophyceae</taxon>
        <taxon>Eutreptiales</taxon>
        <taxon>Eutreptiaceae</taxon>
        <taxon>Eutreptiella</taxon>
    </lineage>
</organism>
<sequence>MASNEVRIVIESANVLQSANLREAIRFTLVTHESSAKGTSHLVRFNKYASVKDFKEHVQDTFLSPGTYNVRIITQGRQCHDDATLDEAGIHYGSKVMALASRTQQTQSSVTRTQRLLRRLMDVLLAVWCLGTCLVDYLRRAAGRRRVVGLD</sequence>
<dbReference type="InterPro" id="IPR000626">
    <property type="entry name" value="Ubiquitin-like_dom"/>
</dbReference>
<accession>A0A7S1IAZ4</accession>
<feature type="domain" description="Ubiquitin-like" evidence="1">
    <location>
        <begin position="25"/>
        <end position="105"/>
    </location>
</feature>
<name>A0A7S1IAZ4_9EUGL</name>
<protein>
    <recommendedName>
        <fullName evidence="1">Ubiquitin-like domain-containing protein</fullName>
    </recommendedName>
</protein>
<gene>
    <name evidence="2" type="ORF">EGYM00392_LOCUS17944</name>
</gene>
<proteinExistence type="predicted"/>
<dbReference type="Gene3D" id="3.10.20.90">
    <property type="entry name" value="Phosphatidylinositol 3-kinase Catalytic Subunit, Chain A, domain 1"/>
    <property type="match status" value="1"/>
</dbReference>
<dbReference type="EMBL" id="HBGA01048785">
    <property type="protein sequence ID" value="CAD9006854.1"/>
    <property type="molecule type" value="Transcribed_RNA"/>
</dbReference>
<dbReference type="SUPFAM" id="SSF54236">
    <property type="entry name" value="Ubiquitin-like"/>
    <property type="match status" value="1"/>
</dbReference>
<evidence type="ECO:0000259" key="1">
    <source>
        <dbReference type="PROSITE" id="PS50053"/>
    </source>
</evidence>